<dbReference type="SUPFAM" id="SSF56349">
    <property type="entry name" value="DNA breaking-rejoining enzymes"/>
    <property type="match status" value="1"/>
</dbReference>
<reference evidence="4" key="1">
    <citation type="submission" date="2021-05" db="EMBL/GenBank/DDBJ databases">
        <authorList>
            <person name="Pietrasiak N."/>
            <person name="Ward R."/>
            <person name="Stajich J.E."/>
            <person name="Kurbessoian T."/>
        </authorList>
    </citation>
    <scope>NUCLEOTIDE SEQUENCE</scope>
    <source>
        <strain evidence="4">GSE-NOS-MK-12-04C</strain>
    </source>
</reference>
<dbReference type="CDD" id="cd00796">
    <property type="entry name" value="INT_Rci_Hp1_C"/>
    <property type="match status" value="1"/>
</dbReference>
<dbReference type="InterPro" id="IPR011010">
    <property type="entry name" value="DNA_brk_join_enz"/>
</dbReference>
<dbReference type="EMBL" id="JAHHGZ010000006">
    <property type="protein sequence ID" value="MBW4667308.1"/>
    <property type="molecule type" value="Genomic_DNA"/>
</dbReference>
<evidence type="ECO:0000259" key="3">
    <source>
        <dbReference type="PROSITE" id="PS51898"/>
    </source>
</evidence>
<dbReference type="GO" id="GO:0006310">
    <property type="term" value="P:DNA recombination"/>
    <property type="evidence" value="ECO:0007669"/>
    <property type="project" value="UniProtKB-KW"/>
</dbReference>
<evidence type="ECO:0000313" key="4">
    <source>
        <dbReference type="EMBL" id="MBW4667308.1"/>
    </source>
</evidence>
<evidence type="ECO:0000313" key="5">
    <source>
        <dbReference type="Proteomes" id="UP000729701"/>
    </source>
</evidence>
<dbReference type="GO" id="GO:0015074">
    <property type="term" value="P:DNA integration"/>
    <property type="evidence" value="ECO:0007669"/>
    <property type="project" value="InterPro"/>
</dbReference>
<reference evidence="4" key="2">
    <citation type="journal article" date="2022" name="Microbiol. Resour. Announc.">
        <title>Metagenome Sequencing to Explore Phylogenomics of Terrestrial Cyanobacteria.</title>
        <authorList>
            <person name="Ward R.D."/>
            <person name="Stajich J.E."/>
            <person name="Johansen J.R."/>
            <person name="Huntemann M."/>
            <person name="Clum A."/>
            <person name="Foster B."/>
            <person name="Foster B."/>
            <person name="Roux S."/>
            <person name="Palaniappan K."/>
            <person name="Varghese N."/>
            <person name="Mukherjee S."/>
            <person name="Reddy T.B.K."/>
            <person name="Daum C."/>
            <person name="Copeland A."/>
            <person name="Chen I.A."/>
            <person name="Ivanova N.N."/>
            <person name="Kyrpides N.C."/>
            <person name="Shapiro N."/>
            <person name="Eloe-Fadrosh E.A."/>
            <person name="Pietrasiak N."/>
        </authorList>
    </citation>
    <scope>NUCLEOTIDE SEQUENCE</scope>
    <source>
        <strain evidence="4">GSE-NOS-MK-12-04C</strain>
    </source>
</reference>
<proteinExistence type="predicted"/>
<evidence type="ECO:0000256" key="1">
    <source>
        <dbReference type="ARBA" id="ARBA00023172"/>
    </source>
</evidence>
<accession>A0A951QKE5</accession>
<dbReference type="InterPro" id="IPR013762">
    <property type="entry name" value="Integrase-like_cat_sf"/>
</dbReference>
<sequence>METNKSEDIFEGFNPPKTTDGSYKGIMKKVKATEEFLESKFQEEFKYTNKRLKAARVRVSLKLSGKTIQLQATLPDKPEGSKGKPWQQIISLGIPANLDGLKTAEEEAYELGKLIARHTFEWNDKYLGNGAIRKDSKTIGELLEEFETEYFKIRPFTEKTQKTIRKYRIARIKRYCSLDALPTEENFKKFILAVSLDGAKEGLIIAIKLFCSVLKINIDLTSVKPSIKRRLRNIPSDELIEHCFHLFQHQSENRKKEPKAELRDTWKLKSWLYGMLSTYGLRPHELLTKPNINWWLSPQNIDNTWEVHEDTKTGSRKVFPLNARWIEIFDLKNPERLAELKNITDKFTSLSSCDFAVQNLAQYFKRINISFKPYDLRHAWAIRAHLMGIPIKAAADNLGHSVEMHTMTYQRWFSEDNRKQAINQAIAKKSQLDELREENEQLKLQVGQLQLELQRQKFENMV</sequence>
<dbReference type="Proteomes" id="UP000729701">
    <property type="component" value="Unassembled WGS sequence"/>
</dbReference>
<name>A0A951QKE5_9CYAN</name>
<organism evidence="4 5">
    <name type="scientific">Cyanomargarita calcarea GSE-NOS-MK-12-04C</name>
    <dbReference type="NCBI Taxonomy" id="2839659"/>
    <lineage>
        <taxon>Bacteria</taxon>
        <taxon>Bacillati</taxon>
        <taxon>Cyanobacteriota</taxon>
        <taxon>Cyanophyceae</taxon>
        <taxon>Nostocales</taxon>
        <taxon>Cyanomargaritaceae</taxon>
        <taxon>Cyanomargarita</taxon>
    </lineage>
</organism>
<dbReference type="AlphaFoldDB" id="A0A951QKE5"/>
<evidence type="ECO:0000256" key="2">
    <source>
        <dbReference type="SAM" id="Coils"/>
    </source>
</evidence>
<comment type="caution">
    <text evidence="4">The sequence shown here is derived from an EMBL/GenBank/DDBJ whole genome shotgun (WGS) entry which is preliminary data.</text>
</comment>
<protein>
    <submittedName>
        <fullName evidence="4">Site-specific integrase</fullName>
    </submittedName>
</protein>
<dbReference type="PROSITE" id="PS51898">
    <property type="entry name" value="TYR_RECOMBINASE"/>
    <property type="match status" value="1"/>
</dbReference>
<dbReference type="InterPro" id="IPR002104">
    <property type="entry name" value="Integrase_catalytic"/>
</dbReference>
<keyword evidence="1" id="KW-0233">DNA recombination</keyword>
<keyword evidence="2" id="KW-0175">Coiled coil</keyword>
<feature type="coiled-coil region" evidence="2">
    <location>
        <begin position="418"/>
        <end position="459"/>
    </location>
</feature>
<dbReference type="GO" id="GO:0003677">
    <property type="term" value="F:DNA binding"/>
    <property type="evidence" value="ECO:0007669"/>
    <property type="project" value="InterPro"/>
</dbReference>
<gene>
    <name evidence="4" type="ORF">KME60_07660</name>
</gene>
<dbReference type="Gene3D" id="1.10.443.10">
    <property type="entry name" value="Intergrase catalytic core"/>
    <property type="match status" value="1"/>
</dbReference>
<feature type="domain" description="Tyr recombinase" evidence="3">
    <location>
        <begin position="245"/>
        <end position="422"/>
    </location>
</feature>